<feature type="compositionally biased region" description="Basic and acidic residues" evidence="1">
    <location>
        <begin position="50"/>
        <end position="61"/>
    </location>
</feature>
<sequence length="61" mass="6810">MHDSNDVEVDEVDRALQEEPADPTERETEPVGGPDDDSDEADWIDQNTDAPHDEEGPGEKY</sequence>
<accession>A0A1M6F919</accession>
<protein>
    <submittedName>
        <fullName evidence="2">Uncharacterized protein</fullName>
    </submittedName>
</protein>
<keyword evidence="3" id="KW-1185">Reference proteome</keyword>
<feature type="region of interest" description="Disordered" evidence="1">
    <location>
        <begin position="1"/>
        <end position="61"/>
    </location>
</feature>
<evidence type="ECO:0000313" key="3">
    <source>
        <dbReference type="Proteomes" id="UP000184512"/>
    </source>
</evidence>
<dbReference type="RefSeq" id="WP_073186811.1">
    <property type="nucleotide sequence ID" value="NZ_FQZG01000020.1"/>
</dbReference>
<feature type="compositionally biased region" description="Acidic residues" evidence="1">
    <location>
        <begin position="34"/>
        <end position="43"/>
    </location>
</feature>
<dbReference type="OrthoDB" id="9966900at2"/>
<dbReference type="Proteomes" id="UP000184512">
    <property type="component" value="Unassembled WGS sequence"/>
</dbReference>
<organism evidence="2 3">
    <name type="scientific">Tessaracoccus bendigoensis DSM 12906</name>
    <dbReference type="NCBI Taxonomy" id="1123357"/>
    <lineage>
        <taxon>Bacteria</taxon>
        <taxon>Bacillati</taxon>
        <taxon>Actinomycetota</taxon>
        <taxon>Actinomycetes</taxon>
        <taxon>Propionibacteriales</taxon>
        <taxon>Propionibacteriaceae</taxon>
        <taxon>Tessaracoccus</taxon>
    </lineage>
</organism>
<evidence type="ECO:0000256" key="1">
    <source>
        <dbReference type="SAM" id="MobiDB-lite"/>
    </source>
</evidence>
<dbReference type="AlphaFoldDB" id="A0A1M6F919"/>
<name>A0A1M6F919_9ACTN</name>
<dbReference type="EMBL" id="FQZG01000020">
    <property type="protein sequence ID" value="SHI94254.1"/>
    <property type="molecule type" value="Genomic_DNA"/>
</dbReference>
<feature type="compositionally biased region" description="Acidic residues" evidence="1">
    <location>
        <begin position="1"/>
        <end position="11"/>
    </location>
</feature>
<gene>
    <name evidence="2" type="ORF">SAMN02745244_01387</name>
</gene>
<reference evidence="2 3" key="1">
    <citation type="submission" date="2016-11" db="EMBL/GenBank/DDBJ databases">
        <authorList>
            <person name="Jaros S."/>
            <person name="Januszkiewicz K."/>
            <person name="Wedrychowicz H."/>
        </authorList>
    </citation>
    <scope>NUCLEOTIDE SEQUENCE [LARGE SCALE GENOMIC DNA]</scope>
    <source>
        <strain evidence="2 3">DSM 12906</strain>
    </source>
</reference>
<proteinExistence type="predicted"/>
<feature type="compositionally biased region" description="Basic and acidic residues" evidence="1">
    <location>
        <begin position="12"/>
        <end position="29"/>
    </location>
</feature>
<evidence type="ECO:0000313" key="2">
    <source>
        <dbReference type="EMBL" id="SHI94254.1"/>
    </source>
</evidence>